<dbReference type="Gene3D" id="2.40.30.170">
    <property type="match status" value="1"/>
</dbReference>
<evidence type="ECO:0000313" key="8">
    <source>
        <dbReference type="EMBL" id="SDF02623.1"/>
    </source>
</evidence>
<comment type="subcellular location">
    <subcellularLocation>
        <location evidence="1">Cell envelope</location>
    </subcellularLocation>
</comment>
<evidence type="ECO:0000256" key="4">
    <source>
        <dbReference type="SAM" id="Coils"/>
    </source>
</evidence>
<proteinExistence type="inferred from homology"/>
<dbReference type="Gene3D" id="1.10.287.470">
    <property type="entry name" value="Helix hairpin bin"/>
    <property type="match status" value="1"/>
</dbReference>
<dbReference type="AlphaFoldDB" id="A0A1G7HQ89"/>
<sequence length="435" mass="48820">MEVKTPNSTSTSNGFSGGSTMDRVKPKKFWNTKRISIIGGSVLLAAFLIYQFFFADKRSKLNVEQDKLTISTVQKGKFDEFIVVTGVVQPLKTIQLDAIVGGYVTEKLIEGGNMVKQGDVLLRLENQNLKLSFLQSETEASRLVNDLQNTRQNLKVARFTLQKTLSDLDFQLDQAKDAHDRNVKLYKDKVIPEADYLKTKRDYEKLVRQREIEIESQKYQEENAKMQINQLEGTLASTQKNVSLWRQTLDNLVVKAPVSGLLSSMNIEVGSNISQGQNIGQIDDLNGFKMRVSVDEHYLSRIFVGLSGSMEFNGKDYGLKIIKIYPEILSGRFEVDMKFDNGAPELVKRGQSAPIRLQLGQPSQATLLPVGGFFSETGGNWVYVVGDGGKRAAKRKITLGRKNPEYFEVLEGLEPGEKVITSSYENFGDNEVLEF</sequence>
<dbReference type="InterPro" id="IPR058627">
    <property type="entry name" value="MdtA-like_C"/>
</dbReference>
<gene>
    <name evidence="8" type="ORF">SAMN04487996_108231</name>
</gene>
<accession>A0A1G7HQ89</accession>
<organism evidence="8 9">
    <name type="scientific">Dyadobacter soli</name>
    <dbReference type="NCBI Taxonomy" id="659014"/>
    <lineage>
        <taxon>Bacteria</taxon>
        <taxon>Pseudomonadati</taxon>
        <taxon>Bacteroidota</taxon>
        <taxon>Cytophagia</taxon>
        <taxon>Cytophagales</taxon>
        <taxon>Spirosomataceae</taxon>
        <taxon>Dyadobacter</taxon>
    </lineage>
</organism>
<dbReference type="EMBL" id="FNAN01000008">
    <property type="protein sequence ID" value="SDF02623.1"/>
    <property type="molecule type" value="Genomic_DNA"/>
</dbReference>
<dbReference type="SUPFAM" id="SSF111369">
    <property type="entry name" value="HlyD-like secretion proteins"/>
    <property type="match status" value="1"/>
</dbReference>
<dbReference type="Pfam" id="PF25917">
    <property type="entry name" value="BSH_RND"/>
    <property type="match status" value="1"/>
</dbReference>
<reference evidence="9" key="1">
    <citation type="submission" date="2016-10" db="EMBL/GenBank/DDBJ databases">
        <authorList>
            <person name="Varghese N."/>
            <person name="Submissions S."/>
        </authorList>
    </citation>
    <scope>NUCLEOTIDE SEQUENCE [LARGE SCALE GENOMIC DNA]</scope>
    <source>
        <strain evidence="9">DSM 25329</strain>
    </source>
</reference>
<dbReference type="PANTHER" id="PTHR32347">
    <property type="entry name" value="EFFLUX SYSTEM COMPONENT YKNX-RELATED"/>
    <property type="match status" value="1"/>
</dbReference>
<protein>
    <submittedName>
        <fullName evidence="8">HlyD family secretion protein</fullName>
    </submittedName>
</protein>
<keyword evidence="5" id="KW-0472">Membrane</keyword>
<feature type="coiled-coil region" evidence="4">
    <location>
        <begin position="209"/>
        <end position="241"/>
    </location>
</feature>
<feature type="transmembrane region" description="Helical" evidence="5">
    <location>
        <begin position="35"/>
        <end position="54"/>
    </location>
</feature>
<dbReference type="Proteomes" id="UP000198748">
    <property type="component" value="Unassembled WGS sequence"/>
</dbReference>
<dbReference type="GO" id="GO:0016020">
    <property type="term" value="C:membrane"/>
    <property type="evidence" value="ECO:0007669"/>
    <property type="project" value="InterPro"/>
</dbReference>
<keyword evidence="5" id="KW-1133">Transmembrane helix</keyword>
<evidence type="ECO:0000259" key="7">
    <source>
        <dbReference type="Pfam" id="PF25967"/>
    </source>
</evidence>
<dbReference type="NCBIfam" id="TIGR01730">
    <property type="entry name" value="RND_mfp"/>
    <property type="match status" value="1"/>
</dbReference>
<evidence type="ECO:0000259" key="6">
    <source>
        <dbReference type="Pfam" id="PF25917"/>
    </source>
</evidence>
<dbReference type="InterPro" id="IPR050465">
    <property type="entry name" value="UPF0194_transport"/>
</dbReference>
<dbReference type="Gene3D" id="2.40.50.100">
    <property type="match status" value="1"/>
</dbReference>
<dbReference type="Pfam" id="PF25967">
    <property type="entry name" value="RND-MFP_C"/>
    <property type="match status" value="1"/>
</dbReference>
<comment type="similarity">
    <text evidence="2">Belongs to the membrane fusion protein (MFP) (TC 8.A.1) family.</text>
</comment>
<dbReference type="GO" id="GO:0030313">
    <property type="term" value="C:cell envelope"/>
    <property type="evidence" value="ECO:0007669"/>
    <property type="project" value="UniProtKB-SubCell"/>
</dbReference>
<dbReference type="PANTHER" id="PTHR32347:SF23">
    <property type="entry name" value="BLL5650 PROTEIN"/>
    <property type="match status" value="1"/>
</dbReference>
<evidence type="ECO:0000256" key="3">
    <source>
        <dbReference type="ARBA" id="ARBA00023054"/>
    </source>
</evidence>
<evidence type="ECO:0000256" key="5">
    <source>
        <dbReference type="SAM" id="Phobius"/>
    </source>
</evidence>
<dbReference type="GO" id="GO:0022857">
    <property type="term" value="F:transmembrane transporter activity"/>
    <property type="evidence" value="ECO:0007669"/>
    <property type="project" value="InterPro"/>
</dbReference>
<dbReference type="InterPro" id="IPR058625">
    <property type="entry name" value="MdtA-like_BSH"/>
</dbReference>
<name>A0A1G7HQ89_9BACT</name>
<dbReference type="InterPro" id="IPR006143">
    <property type="entry name" value="RND_pump_MFP"/>
</dbReference>
<feature type="domain" description="Multidrug resistance protein MdtA-like barrel-sandwich hybrid" evidence="6">
    <location>
        <begin position="94"/>
        <end position="279"/>
    </location>
</feature>
<keyword evidence="9" id="KW-1185">Reference proteome</keyword>
<feature type="domain" description="Multidrug resistance protein MdtA-like C-terminal permuted SH3" evidence="7">
    <location>
        <begin position="365"/>
        <end position="423"/>
    </location>
</feature>
<dbReference type="Gene3D" id="2.40.420.20">
    <property type="match status" value="1"/>
</dbReference>
<dbReference type="STRING" id="659014.SAMN04487996_108231"/>
<evidence type="ECO:0000313" key="9">
    <source>
        <dbReference type="Proteomes" id="UP000198748"/>
    </source>
</evidence>
<evidence type="ECO:0000256" key="1">
    <source>
        <dbReference type="ARBA" id="ARBA00004196"/>
    </source>
</evidence>
<keyword evidence="5" id="KW-0812">Transmembrane</keyword>
<keyword evidence="3 4" id="KW-0175">Coiled coil</keyword>
<evidence type="ECO:0000256" key="2">
    <source>
        <dbReference type="ARBA" id="ARBA00009477"/>
    </source>
</evidence>